<accession>A0A2P5GUJ0</accession>
<evidence type="ECO:0000256" key="4">
    <source>
        <dbReference type="ARBA" id="ARBA00022452"/>
    </source>
</evidence>
<dbReference type="EMBL" id="PQGD01000003">
    <property type="protein sequence ID" value="POP50226.1"/>
    <property type="molecule type" value="Genomic_DNA"/>
</dbReference>
<dbReference type="EMBL" id="PQGE01000002">
    <property type="protein sequence ID" value="POP47380.1"/>
    <property type="molecule type" value="Genomic_DNA"/>
</dbReference>
<protein>
    <submittedName>
        <fullName evidence="20">TonB-dependent siderophore receptor</fullName>
    </submittedName>
</protein>
<dbReference type="PROSITE" id="PS01156">
    <property type="entry name" value="TONB_DEPENDENT_REC_2"/>
    <property type="match status" value="1"/>
</dbReference>
<dbReference type="InterPro" id="IPR010917">
    <property type="entry name" value="TonB_rcpt_CS"/>
</dbReference>
<dbReference type="InterPro" id="IPR039426">
    <property type="entry name" value="TonB-dep_rcpt-like"/>
</dbReference>
<sequence length="727" mass="79799">MKTITIIIRISQLLFFTIPECAMTRLIAKRSTLACALALALPHYALAEETVVVTAAPVESAVAPTKGYTAKTSRGATKTDEPLITTAQSVSVVTRQQMDDQGANTISQALNYTPGVYSNFSGGATRFDTVSLRGFHGGDVDNLFLDGMRLMSDGGSHNVMQIDPWFIERVDVVKGPSSALYGQSVPGGLVNLTSKRPQFTSEGHVRLSGGTQNTKGGAFDYTDAINDQWAYRIIGMTRTSDTQYDHTREERYAISPSLLWQPDSDTSLLLRAYLQKDPSGGYHGSLPLDGTRYAHNGRKLSNHTNEGDPGDGYKRREQIYSMEFDHQFDDIWSVHSSGSYTHSNVSLDQVYQVGWIDGSDDLARGYSGSRGSLDAWSTDNRVQADFATGDVTHTVVLGGEYHRFRNDLWTGAGDAAALNPFTGYTPQTGHTVDYSDYNNRRYYQTGVYLQDEMVWNRWHLDLSGRFDRIVSEQVSDTNGTKSRRSDDHVSTRASLLYAFENGLSPYLSYSEAITPATLAGADGTLLKPTTAEQYEAGLKFQPPGTSDLYSVAIYDLTQKDVATRDINIATATFIPAGKVHSQGVELEARNQITPELSTIASYTWNRLRFQDSLDGNDGNMPQLTPDQMASLWAHYQFAGGISVGTGVRYIGKQWADDQNTERLPSTTLLDASVRADLGAWTPSLKGAFVQVNANNLTDREYVAGCYGTGNCYVGAERSVIATVGYDF</sequence>
<evidence type="ECO:0000313" key="19">
    <source>
        <dbReference type="EMBL" id="POP47380.1"/>
    </source>
</evidence>
<dbReference type="PROSITE" id="PS52016">
    <property type="entry name" value="TONB_DEPENDENT_REC_3"/>
    <property type="match status" value="1"/>
</dbReference>
<evidence type="ECO:0000256" key="3">
    <source>
        <dbReference type="ARBA" id="ARBA00022448"/>
    </source>
</evidence>
<evidence type="ECO:0000256" key="13">
    <source>
        <dbReference type="ARBA" id="ARBA00023237"/>
    </source>
</evidence>
<feature type="domain" description="TonB-dependent receptor-like beta-barrel" evidence="17">
    <location>
        <begin position="268"/>
        <end position="696"/>
    </location>
</feature>
<evidence type="ECO:0000256" key="7">
    <source>
        <dbReference type="ARBA" id="ARBA00022729"/>
    </source>
</evidence>
<comment type="caution">
    <text evidence="20">The sequence shown here is derived from an EMBL/GenBank/DDBJ whole genome shotgun (WGS) entry which is preliminary data.</text>
</comment>
<evidence type="ECO:0000259" key="17">
    <source>
        <dbReference type="Pfam" id="PF00593"/>
    </source>
</evidence>
<evidence type="ECO:0000256" key="6">
    <source>
        <dbReference type="ARBA" id="ARBA00022692"/>
    </source>
</evidence>
<dbReference type="InterPro" id="IPR000531">
    <property type="entry name" value="Beta-barrel_TonB"/>
</dbReference>
<keyword evidence="13 14" id="KW-0998">Cell outer membrane</keyword>
<dbReference type="Pfam" id="PF07715">
    <property type="entry name" value="Plug"/>
    <property type="match status" value="1"/>
</dbReference>
<dbReference type="NCBIfam" id="TIGR01783">
    <property type="entry name" value="TonB-siderophor"/>
    <property type="match status" value="1"/>
</dbReference>
<dbReference type="InterPro" id="IPR012910">
    <property type="entry name" value="Plug_dom"/>
</dbReference>
<dbReference type="Proteomes" id="UP000237073">
    <property type="component" value="Unassembled WGS sequence"/>
</dbReference>
<dbReference type="GO" id="GO:0015344">
    <property type="term" value="F:siderophore uptake transmembrane transporter activity"/>
    <property type="evidence" value="ECO:0007669"/>
    <property type="project" value="TreeGrafter"/>
</dbReference>
<evidence type="ECO:0000256" key="2">
    <source>
        <dbReference type="ARBA" id="ARBA00009810"/>
    </source>
</evidence>
<name>A0A2P5GUJ0_9ENTR</name>
<feature type="short sequence motif" description="TonB C-terminal box" evidence="15">
    <location>
        <begin position="710"/>
        <end position="727"/>
    </location>
</feature>
<feature type="domain" description="TonB-dependent receptor plug" evidence="18">
    <location>
        <begin position="83"/>
        <end position="188"/>
    </location>
</feature>
<evidence type="ECO:0000256" key="14">
    <source>
        <dbReference type="PROSITE-ProRule" id="PRU01360"/>
    </source>
</evidence>
<dbReference type="GO" id="GO:0038023">
    <property type="term" value="F:signaling receptor activity"/>
    <property type="evidence" value="ECO:0007669"/>
    <property type="project" value="InterPro"/>
</dbReference>
<evidence type="ECO:0000256" key="8">
    <source>
        <dbReference type="ARBA" id="ARBA00023004"/>
    </source>
</evidence>
<evidence type="ECO:0000313" key="20">
    <source>
        <dbReference type="EMBL" id="POP50226.1"/>
    </source>
</evidence>
<keyword evidence="8" id="KW-0408">Iron</keyword>
<reference evidence="21 22" key="1">
    <citation type="submission" date="2018-01" db="EMBL/GenBank/DDBJ databases">
        <title>Superficieibacter electus gen. nov., sp. nov., an extended-spectrum beta-lactamase possessing member of the Enterobacteriaceae family, isolated from intensive care unit surfaces.</title>
        <authorList>
            <person name="Potter R.F."/>
            <person name="D'Souza A.W."/>
        </authorList>
    </citation>
    <scope>NUCLEOTIDE SEQUENCE [LARGE SCALE GENOMIC DNA]</scope>
    <source>
        <strain evidence="20 22">BP-1</strain>
        <strain evidence="19 21">BP-2</strain>
    </source>
</reference>
<dbReference type="InterPro" id="IPR036942">
    <property type="entry name" value="Beta-barrel_TonB_sf"/>
</dbReference>
<dbReference type="Gene3D" id="2.170.130.10">
    <property type="entry name" value="TonB-dependent receptor, plug domain"/>
    <property type="match status" value="1"/>
</dbReference>
<keyword evidence="9" id="KW-0406">Ion transport</keyword>
<keyword evidence="7" id="KW-0732">Signal</keyword>
<keyword evidence="12 20" id="KW-0675">Receptor</keyword>
<dbReference type="FunFam" id="2.170.130.10:FF:000001">
    <property type="entry name" value="Catecholate siderophore TonB-dependent receptor"/>
    <property type="match status" value="1"/>
</dbReference>
<evidence type="ECO:0000256" key="1">
    <source>
        <dbReference type="ARBA" id="ARBA00004571"/>
    </source>
</evidence>
<keyword evidence="11 14" id="KW-0472">Membrane</keyword>
<dbReference type="AlphaFoldDB" id="A0A2P5GUJ0"/>
<dbReference type="InterPro" id="IPR010105">
    <property type="entry name" value="TonB_sidphr_rcpt"/>
</dbReference>
<dbReference type="InterPro" id="IPR037066">
    <property type="entry name" value="Plug_dom_sf"/>
</dbReference>
<evidence type="ECO:0000256" key="11">
    <source>
        <dbReference type="ARBA" id="ARBA00023136"/>
    </source>
</evidence>
<comment type="subcellular location">
    <subcellularLocation>
        <location evidence="1 14">Cell outer membrane</location>
        <topology evidence="1 14">Multi-pass membrane protein</topology>
    </subcellularLocation>
</comment>
<evidence type="ECO:0000256" key="9">
    <source>
        <dbReference type="ARBA" id="ARBA00023065"/>
    </source>
</evidence>
<keyword evidence="10 16" id="KW-0798">TonB box</keyword>
<dbReference type="CDD" id="cd01347">
    <property type="entry name" value="ligand_gated_channel"/>
    <property type="match status" value="1"/>
</dbReference>
<evidence type="ECO:0000256" key="12">
    <source>
        <dbReference type="ARBA" id="ARBA00023170"/>
    </source>
</evidence>
<keyword evidence="5" id="KW-0410">Iron transport</keyword>
<evidence type="ECO:0000256" key="10">
    <source>
        <dbReference type="ARBA" id="ARBA00023077"/>
    </source>
</evidence>
<dbReference type="Pfam" id="PF00593">
    <property type="entry name" value="TonB_dep_Rec_b-barrel"/>
    <property type="match status" value="1"/>
</dbReference>
<keyword evidence="21" id="KW-1185">Reference proteome</keyword>
<keyword evidence="6 14" id="KW-0812">Transmembrane</keyword>
<evidence type="ECO:0000256" key="15">
    <source>
        <dbReference type="PROSITE-ProRule" id="PRU10144"/>
    </source>
</evidence>
<dbReference type="SUPFAM" id="SSF56935">
    <property type="entry name" value="Porins"/>
    <property type="match status" value="1"/>
</dbReference>
<comment type="similarity">
    <text evidence="2 14 16">Belongs to the TonB-dependent receptor family.</text>
</comment>
<evidence type="ECO:0000313" key="21">
    <source>
        <dbReference type="Proteomes" id="UP000237073"/>
    </source>
</evidence>
<gene>
    <name evidence="20" type="ORF">CHU32_05315</name>
    <name evidence="19" type="ORF">CHU33_03760</name>
</gene>
<keyword evidence="4 14" id="KW-1134">Transmembrane beta strand</keyword>
<dbReference type="Gene3D" id="2.40.170.20">
    <property type="entry name" value="TonB-dependent receptor, beta-barrel domain"/>
    <property type="match status" value="1"/>
</dbReference>
<dbReference type="Proteomes" id="UP000247005">
    <property type="component" value="Unassembled WGS sequence"/>
</dbReference>
<dbReference type="GO" id="GO:0009279">
    <property type="term" value="C:cell outer membrane"/>
    <property type="evidence" value="ECO:0007669"/>
    <property type="project" value="UniProtKB-SubCell"/>
</dbReference>
<proteinExistence type="inferred from homology"/>
<dbReference type="GO" id="GO:0015891">
    <property type="term" value="P:siderophore transport"/>
    <property type="evidence" value="ECO:0007669"/>
    <property type="project" value="InterPro"/>
</dbReference>
<dbReference type="PANTHER" id="PTHR32552:SF68">
    <property type="entry name" value="FERRICHROME OUTER MEMBRANE TRANSPORTER_PHAGE RECEPTOR"/>
    <property type="match status" value="1"/>
</dbReference>
<keyword evidence="3 14" id="KW-0813">Transport</keyword>
<organism evidence="20 22">
    <name type="scientific">Superficieibacter electus</name>
    <dbReference type="NCBI Taxonomy" id="2022662"/>
    <lineage>
        <taxon>Bacteria</taxon>
        <taxon>Pseudomonadati</taxon>
        <taxon>Pseudomonadota</taxon>
        <taxon>Gammaproteobacteria</taxon>
        <taxon>Enterobacterales</taxon>
        <taxon>Enterobacteriaceae</taxon>
        <taxon>Superficieibacter</taxon>
    </lineage>
</organism>
<evidence type="ECO:0000313" key="22">
    <source>
        <dbReference type="Proteomes" id="UP000247005"/>
    </source>
</evidence>
<evidence type="ECO:0000259" key="18">
    <source>
        <dbReference type="Pfam" id="PF07715"/>
    </source>
</evidence>
<evidence type="ECO:0000256" key="5">
    <source>
        <dbReference type="ARBA" id="ARBA00022496"/>
    </source>
</evidence>
<dbReference type="OrthoDB" id="127311at2"/>
<dbReference type="PANTHER" id="PTHR32552">
    <property type="entry name" value="FERRICHROME IRON RECEPTOR-RELATED"/>
    <property type="match status" value="1"/>
</dbReference>
<evidence type="ECO:0000256" key="16">
    <source>
        <dbReference type="RuleBase" id="RU003357"/>
    </source>
</evidence>